<feature type="region of interest" description="Disordered" evidence="1">
    <location>
        <begin position="1"/>
        <end position="57"/>
    </location>
</feature>
<dbReference type="EMBL" id="JAQQWL010000006">
    <property type="protein sequence ID" value="KAK8070340.1"/>
    <property type="molecule type" value="Genomic_DNA"/>
</dbReference>
<gene>
    <name evidence="2" type="ORF">PG994_006956</name>
</gene>
<comment type="caution">
    <text evidence="2">The sequence shown here is derived from an EMBL/GenBank/DDBJ whole genome shotgun (WGS) entry which is preliminary data.</text>
</comment>
<feature type="compositionally biased region" description="Low complexity" evidence="1">
    <location>
        <begin position="17"/>
        <end position="30"/>
    </location>
</feature>
<reference evidence="2 3" key="1">
    <citation type="submission" date="2023-01" db="EMBL/GenBank/DDBJ databases">
        <title>Analysis of 21 Apiospora genomes using comparative genomics revels a genus with tremendous synthesis potential of carbohydrate active enzymes and secondary metabolites.</title>
        <authorList>
            <person name="Sorensen T."/>
        </authorList>
    </citation>
    <scope>NUCLEOTIDE SEQUENCE [LARGE SCALE GENOMIC DNA]</scope>
    <source>
        <strain evidence="2 3">CBS 135458</strain>
    </source>
</reference>
<organism evidence="2 3">
    <name type="scientific">Apiospora phragmitis</name>
    <dbReference type="NCBI Taxonomy" id="2905665"/>
    <lineage>
        <taxon>Eukaryota</taxon>
        <taxon>Fungi</taxon>
        <taxon>Dikarya</taxon>
        <taxon>Ascomycota</taxon>
        <taxon>Pezizomycotina</taxon>
        <taxon>Sordariomycetes</taxon>
        <taxon>Xylariomycetidae</taxon>
        <taxon>Amphisphaeriales</taxon>
        <taxon>Apiosporaceae</taxon>
        <taxon>Apiospora</taxon>
    </lineage>
</organism>
<proteinExistence type="predicted"/>
<accession>A0ABR1VJE4</accession>
<name>A0ABR1VJE4_9PEZI</name>
<evidence type="ECO:0000256" key="1">
    <source>
        <dbReference type="SAM" id="MobiDB-lite"/>
    </source>
</evidence>
<evidence type="ECO:0000313" key="2">
    <source>
        <dbReference type="EMBL" id="KAK8070340.1"/>
    </source>
</evidence>
<evidence type="ECO:0000313" key="3">
    <source>
        <dbReference type="Proteomes" id="UP001480595"/>
    </source>
</evidence>
<dbReference type="Proteomes" id="UP001480595">
    <property type="component" value="Unassembled WGS sequence"/>
</dbReference>
<sequence length="89" mass="9867">MFSSQSNLPRLQPLWGAAAHTTTPDHTFPPTQLPPHAGFHPDQGMLGSSPPSTAAGQTTELEYKLDMLHRKLNEIQSELRSYTGELERL</sequence>
<dbReference type="GeneID" id="92091428"/>
<dbReference type="RefSeq" id="XP_066717634.1">
    <property type="nucleotide sequence ID" value="XM_066858365.1"/>
</dbReference>
<keyword evidence="3" id="KW-1185">Reference proteome</keyword>
<protein>
    <submittedName>
        <fullName evidence="2">Uncharacterized protein</fullName>
    </submittedName>
</protein>